<dbReference type="PROSITE" id="PS50966">
    <property type="entry name" value="ZF_SWIM"/>
    <property type="match status" value="1"/>
</dbReference>
<sequence>MADAKFRLKIHYGGQFPMFGANNSCVRGKISYVDSVDQDCMSFIELLGIVKNLGFPTTVNLYHLIPDADMNGGLRMIFGDNDVLDMFAMHAGRETIDVYVDHFFMFDTMNSAPVQVNNGNAVENTAYNIEAHVEAAIDFNHGDDVTNMYDVNINEVEELKWQFLWQFQLVEDDIYAGSFAHGAGPSHSVGSSHGAGPSKPILNGEGTSNVATIVNNISDDEGELKTPRGSDDENVVEFPVFNEEKDMTNPILLLGMVFQNATVFRAALRENSINNGFDFKYVKNDGDRVTAICMDDCPRRIYASKMHGSNTFQIKSLIEHRVHPKRYKIRGATSWLANKYMDKLVDDPSWNVKAIQRSVRREFSVFMSRGQSYRAKRKALEAIEGNHKEQFSRVRDYCEMILRQNLGSVARVKVERPLPYSAAQFQRMFVMFDAQKKGFLGGCRPVIGLDACHLKGPFGGQLMHADGRNGNNQMYPLALAVVEIENKDSWMWFIELLLECIGRPEEMGWIFISDRQKGLKETFNAIMPGVEHRFSSIQGKDLKDLIWRAASANTLEEHREHMNALRVLNQSAHDWLLREPPYTWARSHFSPRSKCDMISNNISESFNQWVKEARDKPVITMMEMIRRQLMSRYQEKKDMISKSNGHICPRIQKNIEEIKIAATCCEVSLAGEAVYEVVQGQKFFIVDVRRRSCICRKFDMTGIPCLHGAAAIMSSNHQVEEFVHEYYWKTTYLKAYEHMIVPIPDKSQWIQTDYDPIMPPQMRRAPGRPKKARRKGIDEPENNTLVRRHFQQLRSSNCGNYDHNIKTCEAPRKQKKTAQNFQGGRGSAPNTKESMNHEVAGVKKRRGRGNRRGRGRGSFLSGHGNPLGQNGETFSGEHISTIMGRGRAMAYKDARTRSNITFSTVGQSAVNSQGQACTHVQLVRSATRFGDIFLSQGSRRTFGSTSQQNSAIVTPNISSHASQTTINQNQTNCEAGP</sequence>
<evidence type="ECO:0000313" key="7">
    <source>
        <dbReference type="EMBL" id="KAL3516539.1"/>
    </source>
</evidence>
<evidence type="ECO:0000256" key="5">
    <source>
        <dbReference type="SAM" id="MobiDB-lite"/>
    </source>
</evidence>
<accession>A0ABD2ZAN9</accession>
<keyword evidence="3" id="KW-0862">Zinc</keyword>
<feature type="compositionally biased region" description="Basic residues" evidence="5">
    <location>
        <begin position="765"/>
        <end position="774"/>
    </location>
</feature>
<comment type="caution">
    <text evidence="7">The sequence shown here is derived from an EMBL/GenBank/DDBJ whole genome shotgun (WGS) entry which is preliminary data.</text>
</comment>
<name>A0ABD2ZAN9_9GENT</name>
<gene>
    <name evidence="7" type="ORF">ACH5RR_023441</name>
</gene>
<keyword evidence="1" id="KW-0479">Metal-binding</keyword>
<evidence type="ECO:0000256" key="2">
    <source>
        <dbReference type="ARBA" id="ARBA00022771"/>
    </source>
</evidence>
<dbReference type="InterPro" id="IPR007527">
    <property type="entry name" value="Znf_SWIM"/>
</dbReference>
<dbReference type="Pfam" id="PF03108">
    <property type="entry name" value="DBD_Tnp_Mut"/>
    <property type="match status" value="1"/>
</dbReference>
<evidence type="ECO:0000259" key="6">
    <source>
        <dbReference type="PROSITE" id="PS50966"/>
    </source>
</evidence>
<evidence type="ECO:0000313" key="8">
    <source>
        <dbReference type="Proteomes" id="UP001630127"/>
    </source>
</evidence>
<feature type="region of interest" description="Disordered" evidence="5">
    <location>
        <begin position="955"/>
        <end position="977"/>
    </location>
</feature>
<feature type="domain" description="SWIM-type" evidence="6">
    <location>
        <begin position="684"/>
        <end position="716"/>
    </location>
</feature>
<dbReference type="InterPro" id="IPR018289">
    <property type="entry name" value="MULE_transposase_dom"/>
</dbReference>
<dbReference type="AlphaFoldDB" id="A0ABD2ZAN9"/>
<dbReference type="EMBL" id="JBJUIK010000010">
    <property type="protein sequence ID" value="KAL3516539.1"/>
    <property type="molecule type" value="Genomic_DNA"/>
</dbReference>
<keyword evidence="8" id="KW-1185">Reference proteome</keyword>
<dbReference type="InterPro" id="IPR006564">
    <property type="entry name" value="Znf_PMZ"/>
</dbReference>
<dbReference type="SMART" id="SM00575">
    <property type="entry name" value="ZnF_PMZ"/>
    <property type="match status" value="1"/>
</dbReference>
<dbReference type="InterPro" id="IPR058594">
    <property type="entry name" value="PB1-like_dom_pln"/>
</dbReference>
<dbReference type="Pfam" id="PF10551">
    <property type="entry name" value="MULE"/>
    <property type="match status" value="1"/>
</dbReference>
<keyword evidence="2 4" id="KW-0863">Zinc-finger</keyword>
<proteinExistence type="predicted"/>
<dbReference type="GO" id="GO:0008270">
    <property type="term" value="F:zinc ion binding"/>
    <property type="evidence" value="ECO:0007669"/>
    <property type="project" value="UniProtKB-KW"/>
</dbReference>
<reference evidence="7 8" key="1">
    <citation type="submission" date="2024-11" db="EMBL/GenBank/DDBJ databases">
        <title>A near-complete genome assembly of Cinchona calisaya.</title>
        <authorList>
            <person name="Lian D.C."/>
            <person name="Zhao X.W."/>
            <person name="Wei L."/>
        </authorList>
    </citation>
    <scope>NUCLEOTIDE SEQUENCE [LARGE SCALE GENOMIC DNA]</scope>
    <source>
        <tissue evidence="7">Nenye</tissue>
    </source>
</reference>
<evidence type="ECO:0000256" key="3">
    <source>
        <dbReference type="ARBA" id="ARBA00022833"/>
    </source>
</evidence>
<feature type="compositionally biased region" description="Basic residues" evidence="5">
    <location>
        <begin position="842"/>
        <end position="855"/>
    </location>
</feature>
<feature type="region of interest" description="Disordered" evidence="5">
    <location>
        <begin position="812"/>
        <end position="875"/>
    </location>
</feature>
<dbReference type="InterPro" id="IPR004332">
    <property type="entry name" value="Transposase_MuDR"/>
</dbReference>
<dbReference type="Pfam" id="PF26130">
    <property type="entry name" value="PB1-like"/>
    <property type="match status" value="1"/>
</dbReference>
<dbReference type="Pfam" id="PF04434">
    <property type="entry name" value="SWIM"/>
    <property type="match status" value="1"/>
</dbReference>
<organism evidence="7 8">
    <name type="scientific">Cinchona calisaya</name>
    <dbReference type="NCBI Taxonomy" id="153742"/>
    <lineage>
        <taxon>Eukaryota</taxon>
        <taxon>Viridiplantae</taxon>
        <taxon>Streptophyta</taxon>
        <taxon>Embryophyta</taxon>
        <taxon>Tracheophyta</taxon>
        <taxon>Spermatophyta</taxon>
        <taxon>Magnoliopsida</taxon>
        <taxon>eudicotyledons</taxon>
        <taxon>Gunneridae</taxon>
        <taxon>Pentapetalae</taxon>
        <taxon>asterids</taxon>
        <taxon>lamiids</taxon>
        <taxon>Gentianales</taxon>
        <taxon>Rubiaceae</taxon>
        <taxon>Cinchonoideae</taxon>
        <taxon>Cinchoneae</taxon>
        <taxon>Cinchona</taxon>
    </lineage>
</organism>
<feature type="region of interest" description="Disordered" evidence="5">
    <location>
        <begin position="756"/>
        <end position="776"/>
    </location>
</feature>
<feature type="compositionally biased region" description="Polar residues" evidence="5">
    <location>
        <begin position="817"/>
        <end position="833"/>
    </location>
</feature>
<evidence type="ECO:0000256" key="4">
    <source>
        <dbReference type="PROSITE-ProRule" id="PRU00325"/>
    </source>
</evidence>
<dbReference type="PANTHER" id="PTHR31973:SF187">
    <property type="entry name" value="MUTATOR TRANSPOSASE MUDRA PROTEIN"/>
    <property type="match status" value="1"/>
</dbReference>
<dbReference type="PANTHER" id="PTHR31973">
    <property type="entry name" value="POLYPROTEIN, PUTATIVE-RELATED"/>
    <property type="match status" value="1"/>
</dbReference>
<dbReference type="Proteomes" id="UP001630127">
    <property type="component" value="Unassembled WGS sequence"/>
</dbReference>
<protein>
    <recommendedName>
        <fullName evidence="6">SWIM-type domain-containing protein</fullName>
    </recommendedName>
</protein>
<evidence type="ECO:0000256" key="1">
    <source>
        <dbReference type="ARBA" id="ARBA00022723"/>
    </source>
</evidence>